<dbReference type="GeneID" id="93620433"/>
<name>I1CJX7_RHIO9</name>
<dbReference type="Proteomes" id="UP000009138">
    <property type="component" value="Unassembled WGS sequence"/>
</dbReference>
<keyword evidence="2" id="KW-1185">Reference proteome</keyword>
<protein>
    <submittedName>
        <fullName evidence="1">Uncharacterized protein</fullName>
    </submittedName>
</protein>
<dbReference type="AlphaFoldDB" id="I1CJX7"/>
<accession>I1CJX7</accession>
<proteinExistence type="predicted"/>
<dbReference type="RefSeq" id="XP_067524153.1">
    <property type="nucleotide sequence ID" value="XM_067668052.1"/>
</dbReference>
<dbReference type="EMBL" id="CH476743">
    <property type="protein sequence ID" value="EIE88757.1"/>
    <property type="molecule type" value="Genomic_DNA"/>
</dbReference>
<dbReference type="OrthoDB" id="20273at2759"/>
<dbReference type="VEuPathDB" id="FungiDB:RO3G_13468"/>
<gene>
    <name evidence="1" type="ORF">RO3G_13468</name>
</gene>
<dbReference type="InParanoid" id="I1CJX7"/>
<sequence>MYPNVLLLACNSTDTHHKKSIEISFDMMPMIRMFNYPVATVVFHGQKVRIPCDEVSKDMSSVDKVL</sequence>
<evidence type="ECO:0000313" key="2">
    <source>
        <dbReference type="Proteomes" id="UP000009138"/>
    </source>
</evidence>
<evidence type="ECO:0000313" key="1">
    <source>
        <dbReference type="EMBL" id="EIE88757.1"/>
    </source>
</evidence>
<organism evidence="1 2">
    <name type="scientific">Rhizopus delemar (strain RA 99-880 / ATCC MYA-4621 / FGSC 9543 / NRRL 43880)</name>
    <name type="common">Mucormycosis agent</name>
    <name type="synonym">Rhizopus arrhizus var. delemar</name>
    <dbReference type="NCBI Taxonomy" id="246409"/>
    <lineage>
        <taxon>Eukaryota</taxon>
        <taxon>Fungi</taxon>
        <taxon>Fungi incertae sedis</taxon>
        <taxon>Mucoromycota</taxon>
        <taxon>Mucoromycotina</taxon>
        <taxon>Mucoromycetes</taxon>
        <taxon>Mucorales</taxon>
        <taxon>Mucorineae</taxon>
        <taxon>Rhizopodaceae</taxon>
        <taxon>Rhizopus</taxon>
    </lineage>
</organism>
<reference evidence="1 2" key="1">
    <citation type="journal article" date="2009" name="PLoS Genet.">
        <title>Genomic analysis of the basal lineage fungus Rhizopus oryzae reveals a whole-genome duplication.</title>
        <authorList>
            <person name="Ma L.-J."/>
            <person name="Ibrahim A.S."/>
            <person name="Skory C."/>
            <person name="Grabherr M.G."/>
            <person name="Burger G."/>
            <person name="Butler M."/>
            <person name="Elias M."/>
            <person name="Idnurm A."/>
            <person name="Lang B.F."/>
            <person name="Sone T."/>
            <person name="Abe A."/>
            <person name="Calvo S.E."/>
            <person name="Corrochano L.M."/>
            <person name="Engels R."/>
            <person name="Fu J."/>
            <person name="Hansberg W."/>
            <person name="Kim J.-M."/>
            <person name="Kodira C.D."/>
            <person name="Koehrsen M.J."/>
            <person name="Liu B."/>
            <person name="Miranda-Saavedra D."/>
            <person name="O'Leary S."/>
            <person name="Ortiz-Castellanos L."/>
            <person name="Poulter R."/>
            <person name="Rodriguez-Romero J."/>
            <person name="Ruiz-Herrera J."/>
            <person name="Shen Y.-Q."/>
            <person name="Zeng Q."/>
            <person name="Galagan J."/>
            <person name="Birren B.W."/>
            <person name="Cuomo C.A."/>
            <person name="Wickes B.L."/>
        </authorList>
    </citation>
    <scope>NUCLEOTIDE SEQUENCE [LARGE SCALE GENOMIC DNA]</scope>
    <source>
        <strain evidence="2">RA 99-880 / ATCC MYA-4621 / FGSC 9543 / NRRL 43880</strain>
    </source>
</reference>